<dbReference type="RefSeq" id="XP_013354573.1">
    <property type="nucleotide sequence ID" value="XM_013499119.1"/>
</dbReference>
<evidence type="ECO:0000256" key="5">
    <source>
        <dbReference type="SAM" id="MobiDB-lite"/>
    </source>
</evidence>
<feature type="domain" description="LNR" evidence="6">
    <location>
        <begin position="433"/>
        <end position="466"/>
    </location>
</feature>
<dbReference type="AlphaFoldDB" id="U6K955"/>
<protein>
    <submittedName>
        <fullName evidence="8">Thrombospondin type 1 domain-containing protein, putative</fullName>
    </submittedName>
</protein>
<dbReference type="SUPFAM" id="SSF82895">
    <property type="entry name" value="TSP-1 type 1 repeat"/>
    <property type="match status" value="1"/>
</dbReference>
<feature type="compositionally biased region" description="Acidic residues" evidence="5">
    <location>
        <begin position="481"/>
        <end position="491"/>
    </location>
</feature>
<organism evidence="8 9">
    <name type="scientific">Eimeria mitis</name>
    <dbReference type="NCBI Taxonomy" id="44415"/>
    <lineage>
        <taxon>Eukaryota</taxon>
        <taxon>Sar</taxon>
        <taxon>Alveolata</taxon>
        <taxon>Apicomplexa</taxon>
        <taxon>Conoidasida</taxon>
        <taxon>Coccidia</taxon>
        <taxon>Eucoccidiorida</taxon>
        <taxon>Eimeriorina</taxon>
        <taxon>Eimeriidae</taxon>
        <taxon>Eimeria</taxon>
    </lineage>
</organism>
<keyword evidence="4" id="KW-0325">Glycoprotein</keyword>
<dbReference type="OrthoDB" id="446173at2759"/>
<dbReference type="InterPro" id="IPR000800">
    <property type="entry name" value="Notch_dom"/>
</dbReference>
<dbReference type="SMART" id="SM00209">
    <property type="entry name" value="TSP1"/>
    <property type="match status" value="1"/>
</dbReference>
<keyword evidence="3" id="KW-1015">Disulfide bond</keyword>
<dbReference type="Pfam" id="PF00066">
    <property type="entry name" value="Notch"/>
    <property type="match status" value="1"/>
</dbReference>
<evidence type="ECO:0000256" key="2">
    <source>
        <dbReference type="ARBA" id="ARBA00022737"/>
    </source>
</evidence>
<evidence type="ECO:0000313" key="8">
    <source>
        <dbReference type="EMBL" id="CDJ32008.1"/>
    </source>
</evidence>
<dbReference type="Proteomes" id="UP000030744">
    <property type="component" value="Unassembled WGS sequence"/>
</dbReference>
<dbReference type="InterPro" id="IPR044004">
    <property type="entry name" value="TSP1_spondin_dom"/>
</dbReference>
<dbReference type="PANTHER" id="PTHR20920">
    <property type="entry name" value="RPE-SPONDIN"/>
    <property type="match status" value="1"/>
</dbReference>
<name>U6K955_9EIME</name>
<dbReference type="Pfam" id="PF19028">
    <property type="entry name" value="TSP1_spondin"/>
    <property type="match status" value="1"/>
</dbReference>
<feature type="domain" description="Spondin-like TSP1" evidence="7">
    <location>
        <begin position="72"/>
        <end position="123"/>
    </location>
</feature>
<keyword evidence="2" id="KW-0677">Repeat</keyword>
<gene>
    <name evidence="8" type="ORF">EMH_0071560</name>
</gene>
<dbReference type="GeneID" id="25381665"/>
<dbReference type="PANTHER" id="PTHR20920:SF5">
    <property type="entry name" value="SMB DOMAIN-CONTAINING PROTEIN"/>
    <property type="match status" value="1"/>
</dbReference>
<keyword evidence="9" id="KW-1185">Reference proteome</keyword>
<dbReference type="Gene3D" id="2.20.100.10">
    <property type="entry name" value="Thrombospondin type-1 (TSP1) repeat"/>
    <property type="match status" value="1"/>
</dbReference>
<dbReference type="Gene3D" id="4.10.470.20">
    <property type="match status" value="1"/>
</dbReference>
<evidence type="ECO:0000313" key="9">
    <source>
        <dbReference type="Proteomes" id="UP000030744"/>
    </source>
</evidence>
<feature type="region of interest" description="Disordered" evidence="5">
    <location>
        <begin position="587"/>
        <end position="606"/>
    </location>
</feature>
<evidence type="ECO:0000256" key="4">
    <source>
        <dbReference type="ARBA" id="ARBA00023180"/>
    </source>
</evidence>
<feature type="compositionally biased region" description="Acidic residues" evidence="5">
    <location>
        <begin position="507"/>
        <end position="523"/>
    </location>
</feature>
<reference evidence="8" key="2">
    <citation type="submission" date="2013-10" db="EMBL/GenBank/DDBJ databases">
        <authorList>
            <person name="Aslett M."/>
        </authorList>
    </citation>
    <scope>NUCLEOTIDE SEQUENCE [LARGE SCALE GENOMIC DNA]</scope>
    <source>
        <strain evidence="8">Houghton</strain>
    </source>
</reference>
<evidence type="ECO:0000259" key="7">
    <source>
        <dbReference type="Pfam" id="PF19028"/>
    </source>
</evidence>
<dbReference type="InterPro" id="IPR039942">
    <property type="entry name" value="SBSPO"/>
</dbReference>
<evidence type="ECO:0000256" key="1">
    <source>
        <dbReference type="ARBA" id="ARBA00022729"/>
    </source>
</evidence>
<evidence type="ECO:0000256" key="3">
    <source>
        <dbReference type="ARBA" id="ARBA00023157"/>
    </source>
</evidence>
<dbReference type="InterPro" id="IPR036383">
    <property type="entry name" value="TSP1_rpt_sf"/>
</dbReference>
<sequence length="924" mass="98380">MLGIYFQIKHADIVDFSVVKLPLNGCAARRASGSGFYHDTHVVEAPINGGDPCDLLEDFEPCAEISCFGSDCKVSEWSEWGACSKECGGGVHTRERQVLMPSTGNGADCPELQQRRGCGLHRCPGVPCEDSPDVPLLTGVECKVLLAMGCHRRLQELAEENNQPFPEDLPPEVRVSDACPKTCGVCAECAPGCQLRDLGNRHCDEPCNNEAYPCPFISVSGFTGDAAVFNGIFLRGDPHGSLPRFLQDTLNPPAHFLWAQETPPKAGRQGKRLIWRITQADPNTAAQNTGLTAAATGGDCAAETGGGDAAVGCTDSWEVGVAGTETTSKPQKATFKCIDEETRAELEAQQLGPEDSEEQQAVPQGPPVTVVAGVEMVCEDQQEVQEKSGKSCEALKKMLKCDFLLADAGVDLPSFLPPDATLALACPQTCGLCKQCARGCPLWFLGNRHCDQACNVAACQYDRGDCGSTGQAAAAPHQDAEATDEEDEEDFVALGPHEPQKKQQQQSEEDEEDEDDPATACEDDPQVKAMGFTCKVLYAVAEGTPEGCNSRLQDLRPDEALPPGVPPITRVKDACPKTCRACNDPDRLRRPGSRATDSASCQDDPMVTEMGYSYPTRLQRPSHTPGAACTDFEFVGEAGSSCKLLLTLAQSQGLGGCSAPLSALLEEKHWPQGTPSDITLGDACPHTCDYCEESVLMRMRQPVEDEPSCLGGCCDNKMVEQETGYTCRQIKDFLNGDCSVELESLSSTPLPPEVPKGATLRDACPYTCGACPAQQCVDNPMVQQMGYSCDMLIAAAEGRGGCEALLTSLSGEPLPAGVPPTTRVRDACLKSCNACPPLFTGSGGPEATAAPGGAAAAPDCFDDGRLPQLGEQLQQSATKSVLMRMRQPVEDEPSCLGGCCDNKMVEQETGELDGPSIRGQNLQL</sequence>
<feature type="region of interest" description="Disordered" evidence="5">
    <location>
        <begin position="470"/>
        <end position="523"/>
    </location>
</feature>
<dbReference type="EMBL" id="HG683773">
    <property type="protein sequence ID" value="CDJ32008.1"/>
    <property type="molecule type" value="Genomic_DNA"/>
</dbReference>
<accession>U6K955</accession>
<reference evidence="8" key="1">
    <citation type="submission" date="2013-10" db="EMBL/GenBank/DDBJ databases">
        <title>Genomic analysis of the causative agents of coccidiosis in chickens.</title>
        <authorList>
            <person name="Reid A.J."/>
            <person name="Blake D."/>
            <person name="Billington K."/>
            <person name="Browne H."/>
            <person name="Dunn M."/>
            <person name="Hung S."/>
            <person name="Kawahara F."/>
            <person name="Miranda-Saavedra D."/>
            <person name="Mourier T."/>
            <person name="Nagra H."/>
            <person name="Otto T.D."/>
            <person name="Rawlings N."/>
            <person name="Sanchez A."/>
            <person name="Sanders M."/>
            <person name="Subramaniam C."/>
            <person name="Tay Y."/>
            <person name="Dear P."/>
            <person name="Doerig C."/>
            <person name="Gruber A."/>
            <person name="Parkinson J."/>
            <person name="Shirley M."/>
            <person name="Wan K.L."/>
            <person name="Berriman M."/>
            <person name="Tomley F."/>
            <person name="Pain A."/>
        </authorList>
    </citation>
    <scope>NUCLEOTIDE SEQUENCE [LARGE SCALE GENOMIC DNA]</scope>
    <source>
        <strain evidence="8">Houghton</strain>
    </source>
</reference>
<evidence type="ECO:0000259" key="6">
    <source>
        <dbReference type="Pfam" id="PF00066"/>
    </source>
</evidence>
<dbReference type="VEuPathDB" id="ToxoDB:EMH_0071560"/>
<proteinExistence type="predicted"/>
<dbReference type="PROSITE" id="PS50092">
    <property type="entry name" value="TSP1"/>
    <property type="match status" value="1"/>
</dbReference>
<dbReference type="InterPro" id="IPR000884">
    <property type="entry name" value="TSP1_rpt"/>
</dbReference>
<keyword evidence="1" id="KW-0732">Signal</keyword>